<reference evidence="1 2" key="1">
    <citation type="submission" date="2008-03" db="EMBL/GenBank/DDBJ databases">
        <title>Sequencing of the draft genome and assembly of Burkholderia ambifaria IOP40-10.</title>
        <authorList>
            <consortium name="US DOE Joint Genome Institute (JGI-PGF)"/>
            <person name="Copeland A."/>
            <person name="Lucas S."/>
            <person name="Lapidus A."/>
            <person name="Glavina del Rio T."/>
            <person name="Dalin E."/>
            <person name="Tice H."/>
            <person name="Bruce D."/>
            <person name="Goodwin L."/>
            <person name="Pitluck S."/>
            <person name="Larimer F."/>
            <person name="Land M.L."/>
            <person name="Hauser L."/>
            <person name="Tiedje J."/>
            <person name="Richardson P."/>
        </authorList>
    </citation>
    <scope>NUCLEOTIDE SEQUENCE [LARGE SCALE GENOMIC DNA]</scope>
    <source>
        <strain evidence="1 2">IOP40-10</strain>
    </source>
</reference>
<name>B1FFK5_9BURK</name>
<comment type="caution">
    <text evidence="1">The sequence shown here is derived from an EMBL/GenBank/DDBJ whole genome shotgun (WGS) entry which is preliminary data.</text>
</comment>
<sequence length="39" mass="4166">MKAQAIPAMPRIKIPFACMAATAVLSAVELERPLPDNLS</sequence>
<dbReference type="EMBL" id="ABLC01000062">
    <property type="protein sequence ID" value="EDT03656.1"/>
    <property type="molecule type" value="Genomic_DNA"/>
</dbReference>
<proteinExistence type="predicted"/>
<protein>
    <submittedName>
        <fullName evidence="1">Uncharacterized protein</fullName>
    </submittedName>
</protein>
<gene>
    <name evidence="1" type="ORF">BamIOP4010DRAFT_2815</name>
</gene>
<evidence type="ECO:0000313" key="1">
    <source>
        <dbReference type="EMBL" id="EDT03656.1"/>
    </source>
</evidence>
<dbReference type="PATRIC" id="fig|396596.7.peg.4896"/>
<dbReference type="Proteomes" id="UP000005463">
    <property type="component" value="Unassembled WGS sequence"/>
</dbReference>
<evidence type="ECO:0000313" key="2">
    <source>
        <dbReference type="Proteomes" id="UP000005463"/>
    </source>
</evidence>
<organism evidence="1 2">
    <name type="scientific">Burkholderia ambifaria IOP40-10</name>
    <dbReference type="NCBI Taxonomy" id="396596"/>
    <lineage>
        <taxon>Bacteria</taxon>
        <taxon>Pseudomonadati</taxon>
        <taxon>Pseudomonadota</taxon>
        <taxon>Betaproteobacteria</taxon>
        <taxon>Burkholderiales</taxon>
        <taxon>Burkholderiaceae</taxon>
        <taxon>Burkholderia</taxon>
        <taxon>Burkholderia cepacia complex</taxon>
    </lineage>
</organism>
<accession>B1FFK5</accession>
<dbReference type="AlphaFoldDB" id="B1FFK5"/>